<comment type="caution">
    <text evidence="11">The sequence shown here is derived from an EMBL/GenBank/DDBJ whole genome shotgun (WGS) entry which is preliminary data.</text>
</comment>
<evidence type="ECO:0000256" key="2">
    <source>
        <dbReference type="ARBA" id="ARBA00001946"/>
    </source>
</evidence>
<evidence type="ECO:0000256" key="10">
    <source>
        <dbReference type="HAMAP-Rule" id="MF_00495"/>
    </source>
</evidence>
<dbReference type="EMBL" id="JBHLZN010000004">
    <property type="protein sequence ID" value="MFB9887209.1"/>
    <property type="molecule type" value="Genomic_DNA"/>
</dbReference>
<evidence type="ECO:0000313" key="12">
    <source>
        <dbReference type="Proteomes" id="UP001589628"/>
    </source>
</evidence>
<dbReference type="GO" id="GO:0008967">
    <property type="term" value="F:phosphoglycolate phosphatase activity"/>
    <property type="evidence" value="ECO:0007669"/>
    <property type="project" value="UniProtKB-EC"/>
</dbReference>
<dbReference type="NCBIfam" id="TIGR01549">
    <property type="entry name" value="HAD-SF-IA-v1"/>
    <property type="match status" value="1"/>
</dbReference>
<organism evidence="11 12">
    <name type="scientific">Balneatrix alpica</name>
    <dbReference type="NCBI Taxonomy" id="75684"/>
    <lineage>
        <taxon>Bacteria</taxon>
        <taxon>Pseudomonadati</taxon>
        <taxon>Pseudomonadota</taxon>
        <taxon>Gammaproteobacteria</taxon>
        <taxon>Oceanospirillales</taxon>
        <taxon>Balneatrichaceae</taxon>
        <taxon>Balneatrix</taxon>
    </lineage>
</organism>
<keyword evidence="8 10" id="KW-0460">Magnesium</keyword>
<dbReference type="PRINTS" id="PR00413">
    <property type="entry name" value="HADHALOGNASE"/>
</dbReference>
<comment type="cofactor">
    <cofactor evidence="2 10">
        <name>Mg(2+)</name>
        <dbReference type="ChEBI" id="CHEBI:18420"/>
    </cofactor>
</comment>
<feature type="binding site" evidence="10">
    <location>
        <position position="22"/>
    </location>
    <ligand>
        <name>Mg(2+)</name>
        <dbReference type="ChEBI" id="CHEBI:18420"/>
    </ligand>
</feature>
<dbReference type="PANTHER" id="PTHR43434:SF1">
    <property type="entry name" value="PHOSPHOGLYCOLATE PHOSPHATASE"/>
    <property type="match status" value="1"/>
</dbReference>
<dbReference type="InterPro" id="IPR006439">
    <property type="entry name" value="HAD-SF_hydro_IA"/>
</dbReference>
<reference evidence="11 12" key="1">
    <citation type="submission" date="2024-09" db="EMBL/GenBank/DDBJ databases">
        <authorList>
            <person name="Sun Q."/>
            <person name="Mori K."/>
        </authorList>
    </citation>
    <scope>NUCLEOTIDE SEQUENCE [LARGE SCALE GENOMIC DNA]</scope>
    <source>
        <strain evidence="11 12">ATCC 51285</strain>
    </source>
</reference>
<dbReference type="SFLD" id="SFLDG01135">
    <property type="entry name" value="C1.5.6:_HAD__Beta-PGM__Phospha"/>
    <property type="match status" value="1"/>
</dbReference>
<dbReference type="InterPro" id="IPR036412">
    <property type="entry name" value="HAD-like_sf"/>
</dbReference>
<dbReference type="Gene3D" id="1.10.150.240">
    <property type="entry name" value="Putative phosphatase, domain 2"/>
    <property type="match status" value="1"/>
</dbReference>
<dbReference type="CDD" id="cd16417">
    <property type="entry name" value="HAD_PGPase"/>
    <property type="match status" value="1"/>
</dbReference>
<evidence type="ECO:0000256" key="4">
    <source>
        <dbReference type="ARBA" id="ARBA00006171"/>
    </source>
</evidence>
<dbReference type="InterPro" id="IPR023198">
    <property type="entry name" value="PGP-like_dom2"/>
</dbReference>
<sequence length="230" mass="24409">MSQLLRTLFAGDLPRAILFDLDGTLIDSVPDLAWAVQQMQAGLGMPPASEEQVRAWVGNGAAVLVARALTGQQAITAEAVDAALFSRAMAAFRQAYAATGASRSRLYPGVMAALQRARQQGVALGLVTNKPLEFTLPILAHFALSDTFAVVLGGECLPERKPHPLPLLVACQRLEVEPQQALMVGDSRHDVAAAKAAGIKVVALPYGYNHGEPIELSQPDKVVARLDALL</sequence>
<dbReference type="Pfam" id="PF13419">
    <property type="entry name" value="HAD_2"/>
    <property type="match status" value="1"/>
</dbReference>
<dbReference type="NCBIfam" id="TIGR01449">
    <property type="entry name" value="PGP_bact"/>
    <property type="match status" value="1"/>
</dbReference>
<keyword evidence="6 10" id="KW-0479">Metal-binding</keyword>
<dbReference type="InterPro" id="IPR041492">
    <property type="entry name" value="HAD_2"/>
</dbReference>
<dbReference type="SUPFAM" id="SSF56784">
    <property type="entry name" value="HAD-like"/>
    <property type="match status" value="1"/>
</dbReference>
<dbReference type="HAMAP" id="MF_00495">
    <property type="entry name" value="GPH_hydrolase_bact"/>
    <property type="match status" value="1"/>
</dbReference>
<feature type="binding site" evidence="10">
    <location>
        <position position="186"/>
    </location>
    <ligand>
        <name>Mg(2+)</name>
        <dbReference type="ChEBI" id="CHEBI:18420"/>
    </ligand>
</feature>
<dbReference type="Proteomes" id="UP001589628">
    <property type="component" value="Unassembled WGS sequence"/>
</dbReference>
<evidence type="ECO:0000256" key="6">
    <source>
        <dbReference type="ARBA" id="ARBA00022723"/>
    </source>
</evidence>
<dbReference type="NCBIfam" id="NF009695">
    <property type="entry name" value="PRK13222.1-2"/>
    <property type="match status" value="1"/>
</dbReference>
<dbReference type="Gene3D" id="3.40.50.1000">
    <property type="entry name" value="HAD superfamily/HAD-like"/>
    <property type="match status" value="1"/>
</dbReference>
<comment type="pathway">
    <text evidence="3 10">Organic acid metabolism; glycolate biosynthesis; glycolate from 2-phosphoglycolate: step 1/1.</text>
</comment>
<evidence type="ECO:0000256" key="7">
    <source>
        <dbReference type="ARBA" id="ARBA00022801"/>
    </source>
</evidence>
<gene>
    <name evidence="11" type="ORF">ACFFLH_12385</name>
</gene>
<feature type="binding site" evidence="10">
    <location>
        <position position="20"/>
    </location>
    <ligand>
        <name>Mg(2+)</name>
        <dbReference type="ChEBI" id="CHEBI:18420"/>
    </ligand>
</feature>
<feature type="active site" description="Nucleophile" evidence="10">
    <location>
        <position position="20"/>
    </location>
</feature>
<keyword evidence="9 10" id="KW-0119">Carbohydrate metabolism</keyword>
<evidence type="ECO:0000256" key="8">
    <source>
        <dbReference type="ARBA" id="ARBA00022842"/>
    </source>
</evidence>
<keyword evidence="12" id="KW-1185">Reference proteome</keyword>
<accession>A0ABV5ZFA7</accession>
<keyword evidence="7 10" id="KW-0378">Hydrolase</keyword>
<dbReference type="SFLD" id="SFLDG01129">
    <property type="entry name" value="C1.5:_HAD__Beta-PGM__Phosphata"/>
    <property type="match status" value="1"/>
</dbReference>
<evidence type="ECO:0000256" key="9">
    <source>
        <dbReference type="ARBA" id="ARBA00023277"/>
    </source>
</evidence>
<comment type="catalytic activity">
    <reaction evidence="1 10">
        <text>2-phosphoglycolate + H2O = glycolate + phosphate</text>
        <dbReference type="Rhea" id="RHEA:14369"/>
        <dbReference type="ChEBI" id="CHEBI:15377"/>
        <dbReference type="ChEBI" id="CHEBI:29805"/>
        <dbReference type="ChEBI" id="CHEBI:43474"/>
        <dbReference type="ChEBI" id="CHEBI:58033"/>
        <dbReference type="EC" id="3.1.3.18"/>
    </reaction>
</comment>
<dbReference type="SFLD" id="SFLDS00003">
    <property type="entry name" value="Haloacid_Dehalogenase"/>
    <property type="match status" value="1"/>
</dbReference>
<evidence type="ECO:0000256" key="5">
    <source>
        <dbReference type="ARBA" id="ARBA00013078"/>
    </source>
</evidence>
<evidence type="ECO:0000256" key="3">
    <source>
        <dbReference type="ARBA" id="ARBA00004818"/>
    </source>
</evidence>
<dbReference type="InterPro" id="IPR023214">
    <property type="entry name" value="HAD_sf"/>
</dbReference>
<evidence type="ECO:0000256" key="1">
    <source>
        <dbReference type="ARBA" id="ARBA00000830"/>
    </source>
</evidence>
<dbReference type="PANTHER" id="PTHR43434">
    <property type="entry name" value="PHOSPHOGLYCOLATE PHOSPHATASE"/>
    <property type="match status" value="1"/>
</dbReference>
<evidence type="ECO:0000313" key="11">
    <source>
        <dbReference type="EMBL" id="MFB9887209.1"/>
    </source>
</evidence>
<dbReference type="InterPro" id="IPR037512">
    <property type="entry name" value="PGPase_prok"/>
</dbReference>
<dbReference type="EC" id="3.1.3.18" evidence="5 10"/>
<dbReference type="RefSeq" id="WP_035461925.1">
    <property type="nucleotide sequence ID" value="NZ_JBHLZN010000004.1"/>
</dbReference>
<proteinExistence type="inferred from homology"/>
<name>A0ABV5ZFA7_9GAMM</name>
<protein>
    <recommendedName>
        <fullName evidence="5 10">Phosphoglycolate phosphatase</fullName>
        <shortName evidence="10">PGP</shortName>
        <shortName evidence="10">PGPase</shortName>
        <ecNumber evidence="5 10">3.1.3.18</ecNumber>
    </recommendedName>
</protein>
<comment type="function">
    <text evidence="10">Specifically catalyzes the dephosphorylation of 2-phosphoglycolate. Is involved in the dissimilation of the intracellular 2-phosphoglycolate formed during the DNA repair of 3'-phosphoglycolate ends, a major class of DNA lesions induced by oxidative stress.</text>
</comment>
<dbReference type="NCBIfam" id="TIGR01509">
    <property type="entry name" value="HAD-SF-IA-v3"/>
    <property type="match status" value="1"/>
</dbReference>
<comment type="similarity">
    <text evidence="4 10">Belongs to the HAD-like hydrolase superfamily. CbbY/CbbZ/Gph/YieH family.</text>
</comment>
<dbReference type="InterPro" id="IPR050155">
    <property type="entry name" value="HAD-like_hydrolase_sf"/>
</dbReference>